<dbReference type="PANTHER" id="PTHR30290:SF9">
    <property type="entry name" value="OLIGOPEPTIDE-BINDING PROTEIN APPA"/>
    <property type="match status" value="1"/>
</dbReference>
<dbReference type="InterPro" id="IPR000914">
    <property type="entry name" value="SBP_5_dom"/>
</dbReference>
<evidence type="ECO:0000256" key="3">
    <source>
        <dbReference type="ARBA" id="ARBA00022729"/>
    </source>
</evidence>
<accession>A0A161K5P7</accession>
<dbReference type="EMBL" id="LN890655">
    <property type="protein sequence ID" value="CUS05207.2"/>
    <property type="molecule type" value="Genomic_DNA"/>
</dbReference>
<keyword evidence="8" id="KW-1185">Reference proteome</keyword>
<dbReference type="GO" id="GO:0015833">
    <property type="term" value="P:peptide transport"/>
    <property type="evidence" value="ECO:0007669"/>
    <property type="project" value="TreeGrafter"/>
</dbReference>
<dbReference type="KEGG" id="pbf:CFX0092_A3329"/>
<dbReference type="InterPro" id="IPR030678">
    <property type="entry name" value="Peptide/Ni-bd"/>
</dbReference>
<comment type="similarity">
    <text evidence="1">Belongs to the bacterial solute-binding protein 5 family.</text>
</comment>
<feature type="signal peptide" evidence="5">
    <location>
        <begin position="1"/>
        <end position="21"/>
    </location>
</feature>
<keyword evidence="2" id="KW-0813">Transport</keyword>
<dbReference type="GO" id="GO:1904680">
    <property type="term" value="F:peptide transmembrane transporter activity"/>
    <property type="evidence" value="ECO:0007669"/>
    <property type="project" value="TreeGrafter"/>
</dbReference>
<dbReference type="RefSeq" id="WP_095044449.1">
    <property type="nucleotide sequence ID" value="NZ_LN890655.1"/>
</dbReference>
<dbReference type="PROSITE" id="PS51257">
    <property type="entry name" value="PROKAR_LIPOPROTEIN"/>
    <property type="match status" value="1"/>
</dbReference>
<dbReference type="Gene3D" id="3.10.105.10">
    <property type="entry name" value="Dipeptide-binding Protein, Domain 3"/>
    <property type="match status" value="1"/>
</dbReference>
<dbReference type="GO" id="GO:0043190">
    <property type="term" value="C:ATP-binding cassette (ABC) transporter complex"/>
    <property type="evidence" value="ECO:0007669"/>
    <property type="project" value="InterPro"/>
</dbReference>
<dbReference type="GO" id="GO:0042597">
    <property type="term" value="C:periplasmic space"/>
    <property type="evidence" value="ECO:0007669"/>
    <property type="project" value="UniProtKB-ARBA"/>
</dbReference>
<evidence type="ECO:0000259" key="6">
    <source>
        <dbReference type="Pfam" id="PF00496"/>
    </source>
</evidence>
<sequence length="595" mass="65720">MRLLKSPAWPALILILCLALAACTAGGGQTTEQPSATEEPAVEEPVTEEEAPAEEPAAEEEAATEEPAAEEPAAEGDRKIATFIWTQEFDTLSPLYTGMWFTTTTYGLWNVWAWHFDEESNPIPVLVTEMPSAENGGISEDGRTITMTLRDDIVWSDGTPVTSEDFVFTYEMSIDPANTVGSTYPYDSVASMEAPDPQTVVINFAEPFAPWLATLWHYVLPAHVLRPVFEADGTLDEAEWNLAPTVGVGPYRFEEWESGSFARFVRNENWHGEPAIIDEIFFRFVPDDASQVAALQNGEGDLGTFIAYSDVPTLTDAGIGIVTQPSGYNEGWFLILGDEDVPGHPAMQDVRVRQAIAMALDRETLNQDLLLGLTNVPDTVWASLPAYVSPDIEPWPYDPAAANALLDEAGWVDSNGDGTRDKDGEELVLVHGTTTREIRQDAQAVAQQQLAEVGITLELASFDSNVFFASFAEGGPPYTGELDIAEWSDAPSFPDPDHYYWDCAQIPTDEAPDGGNFQRICDEELDALFTLQRTQTNVEERQATFHQISKLMHDQVYWLGMWEDPDVWAVSPRLTNVRFSGATPLFSVAEWDIVE</sequence>
<gene>
    <name evidence="7" type="ORF">CFX0092_A3329</name>
</gene>
<name>A0A161K5P7_9CHLR</name>
<dbReference type="Gene3D" id="3.40.190.10">
    <property type="entry name" value="Periplasmic binding protein-like II"/>
    <property type="match status" value="1"/>
</dbReference>
<feature type="region of interest" description="Disordered" evidence="4">
    <location>
        <begin position="27"/>
        <end position="77"/>
    </location>
</feature>
<evidence type="ECO:0000256" key="5">
    <source>
        <dbReference type="SAM" id="SignalP"/>
    </source>
</evidence>
<dbReference type="PIRSF" id="PIRSF002741">
    <property type="entry name" value="MppA"/>
    <property type="match status" value="1"/>
</dbReference>
<keyword evidence="3 5" id="KW-0732">Signal</keyword>
<protein>
    <submittedName>
        <fullName evidence="7">Extracellular solute-binding protein family 5</fullName>
    </submittedName>
</protein>
<dbReference type="AlphaFoldDB" id="A0A161K5P7"/>
<dbReference type="Proteomes" id="UP000215027">
    <property type="component" value="Chromosome I"/>
</dbReference>
<organism evidence="7 8">
    <name type="scientific">Candidatus Promineifilum breve</name>
    <dbReference type="NCBI Taxonomy" id="1806508"/>
    <lineage>
        <taxon>Bacteria</taxon>
        <taxon>Bacillati</taxon>
        <taxon>Chloroflexota</taxon>
        <taxon>Ardenticatenia</taxon>
        <taxon>Candidatus Promineifilales</taxon>
        <taxon>Candidatus Promineifilaceae</taxon>
        <taxon>Candidatus Promineifilum</taxon>
    </lineage>
</organism>
<evidence type="ECO:0000256" key="1">
    <source>
        <dbReference type="ARBA" id="ARBA00005695"/>
    </source>
</evidence>
<dbReference type="OrthoDB" id="137511at2"/>
<evidence type="ECO:0000256" key="2">
    <source>
        <dbReference type="ARBA" id="ARBA00022448"/>
    </source>
</evidence>
<evidence type="ECO:0000313" key="7">
    <source>
        <dbReference type="EMBL" id="CUS05207.2"/>
    </source>
</evidence>
<reference evidence="7" key="1">
    <citation type="submission" date="2016-01" db="EMBL/GenBank/DDBJ databases">
        <authorList>
            <person name="Mcilroy J.S."/>
            <person name="Karst M S."/>
            <person name="Albertsen M."/>
        </authorList>
    </citation>
    <scope>NUCLEOTIDE SEQUENCE</scope>
    <source>
        <strain evidence="7">Cfx-K</strain>
    </source>
</reference>
<proteinExistence type="inferred from homology"/>
<dbReference type="PANTHER" id="PTHR30290">
    <property type="entry name" value="PERIPLASMIC BINDING COMPONENT OF ABC TRANSPORTER"/>
    <property type="match status" value="1"/>
</dbReference>
<feature type="chain" id="PRO_5008240925" evidence="5">
    <location>
        <begin position="22"/>
        <end position="595"/>
    </location>
</feature>
<feature type="compositionally biased region" description="Acidic residues" evidence="4">
    <location>
        <begin position="40"/>
        <end position="74"/>
    </location>
</feature>
<dbReference type="CDD" id="cd08513">
    <property type="entry name" value="PBP2_thermophilic_Hb8_like"/>
    <property type="match status" value="1"/>
</dbReference>
<evidence type="ECO:0000313" key="8">
    <source>
        <dbReference type="Proteomes" id="UP000215027"/>
    </source>
</evidence>
<dbReference type="InterPro" id="IPR039424">
    <property type="entry name" value="SBP_5"/>
</dbReference>
<dbReference type="Pfam" id="PF00496">
    <property type="entry name" value="SBP_bac_5"/>
    <property type="match status" value="1"/>
</dbReference>
<feature type="domain" description="Solute-binding protein family 5" evidence="6">
    <location>
        <begin position="133"/>
        <end position="501"/>
    </location>
</feature>
<dbReference type="SUPFAM" id="SSF53850">
    <property type="entry name" value="Periplasmic binding protein-like II"/>
    <property type="match status" value="1"/>
</dbReference>
<evidence type="ECO:0000256" key="4">
    <source>
        <dbReference type="SAM" id="MobiDB-lite"/>
    </source>
</evidence>